<dbReference type="PROSITE" id="PS50045">
    <property type="entry name" value="SIGMA54_INTERACT_4"/>
    <property type="match status" value="1"/>
</dbReference>
<feature type="region of interest" description="Disordered" evidence="6">
    <location>
        <begin position="409"/>
        <end position="429"/>
    </location>
</feature>
<keyword evidence="2" id="KW-0067">ATP-binding</keyword>
<dbReference type="PRINTS" id="PR01590">
    <property type="entry name" value="HTHFIS"/>
</dbReference>
<keyword evidence="9" id="KW-0238">DNA-binding</keyword>
<dbReference type="InterPro" id="IPR011006">
    <property type="entry name" value="CheY-like_superfamily"/>
</dbReference>
<dbReference type="PROSITE" id="PS00688">
    <property type="entry name" value="SIGMA54_INTERACT_3"/>
    <property type="match status" value="1"/>
</dbReference>
<dbReference type="Pfam" id="PF00072">
    <property type="entry name" value="Response_reg"/>
    <property type="match status" value="1"/>
</dbReference>
<dbReference type="Gene3D" id="3.40.50.300">
    <property type="entry name" value="P-loop containing nucleotide triphosphate hydrolases"/>
    <property type="match status" value="1"/>
</dbReference>
<name>A0AAE3L3Q5_9GAMM</name>
<feature type="domain" description="Sigma-54 factor interaction" evidence="7">
    <location>
        <begin position="160"/>
        <end position="397"/>
    </location>
</feature>
<dbReference type="InterPro" id="IPR003593">
    <property type="entry name" value="AAA+_ATPase"/>
</dbReference>
<dbReference type="Gene3D" id="3.40.50.2300">
    <property type="match status" value="1"/>
</dbReference>
<dbReference type="SMART" id="SM00382">
    <property type="entry name" value="AAA"/>
    <property type="match status" value="1"/>
</dbReference>
<evidence type="ECO:0000256" key="5">
    <source>
        <dbReference type="PROSITE-ProRule" id="PRU00169"/>
    </source>
</evidence>
<dbReference type="GO" id="GO:0043565">
    <property type="term" value="F:sequence-specific DNA binding"/>
    <property type="evidence" value="ECO:0007669"/>
    <property type="project" value="InterPro"/>
</dbReference>
<dbReference type="PANTHER" id="PTHR32071">
    <property type="entry name" value="TRANSCRIPTIONAL REGULATORY PROTEIN"/>
    <property type="match status" value="1"/>
</dbReference>
<protein>
    <submittedName>
        <fullName evidence="9">DNA-binding NtrC family response regulator</fullName>
    </submittedName>
</protein>
<dbReference type="Pfam" id="PF25601">
    <property type="entry name" value="AAA_lid_14"/>
    <property type="match status" value="1"/>
</dbReference>
<feature type="domain" description="Response regulatory" evidence="8">
    <location>
        <begin position="19"/>
        <end position="134"/>
    </location>
</feature>
<reference evidence="9" key="1">
    <citation type="submission" date="2022-08" db="EMBL/GenBank/DDBJ databases">
        <title>Genomic Encyclopedia of Type Strains, Phase III (KMG-III): the genomes of soil and plant-associated and newly described type strains.</title>
        <authorList>
            <person name="Whitman W."/>
        </authorList>
    </citation>
    <scope>NUCLEOTIDE SEQUENCE</scope>
    <source>
        <strain evidence="9">HMT 1</strain>
    </source>
</reference>
<dbReference type="InterPro" id="IPR009057">
    <property type="entry name" value="Homeodomain-like_sf"/>
</dbReference>
<dbReference type="InterPro" id="IPR025944">
    <property type="entry name" value="Sigma_54_int_dom_CS"/>
</dbReference>
<dbReference type="InterPro" id="IPR027417">
    <property type="entry name" value="P-loop_NTPase"/>
</dbReference>
<keyword evidence="10" id="KW-1185">Reference proteome</keyword>
<keyword evidence="4" id="KW-0804">Transcription</keyword>
<dbReference type="CDD" id="cd00009">
    <property type="entry name" value="AAA"/>
    <property type="match status" value="1"/>
</dbReference>
<dbReference type="InterPro" id="IPR058031">
    <property type="entry name" value="AAA_lid_NorR"/>
</dbReference>
<gene>
    <name evidence="9" type="ORF">J2T55_000547</name>
</gene>
<dbReference type="InterPro" id="IPR002197">
    <property type="entry name" value="HTH_Fis"/>
</dbReference>
<proteinExistence type="predicted"/>
<dbReference type="Proteomes" id="UP001204445">
    <property type="component" value="Unassembled WGS sequence"/>
</dbReference>
<evidence type="ECO:0000313" key="10">
    <source>
        <dbReference type="Proteomes" id="UP001204445"/>
    </source>
</evidence>
<evidence type="ECO:0000259" key="7">
    <source>
        <dbReference type="PROSITE" id="PS50045"/>
    </source>
</evidence>
<dbReference type="SUPFAM" id="SSF52172">
    <property type="entry name" value="CheY-like"/>
    <property type="match status" value="1"/>
</dbReference>
<accession>A0AAE3L3Q5</accession>
<dbReference type="AlphaFoldDB" id="A0AAE3L3Q5"/>
<dbReference type="InterPro" id="IPR025662">
    <property type="entry name" value="Sigma_54_int_dom_ATP-bd_1"/>
</dbReference>
<dbReference type="FunFam" id="3.40.50.300:FF:000006">
    <property type="entry name" value="DNA-binding transcriptional regulator NtrC"/>
    <property type="match status" value="1"/>
</dbReference>
<dbReference type="PROSITE" id="PS00675">
    <property type="entry name" value="SIGMA54_INTERACT_1"/>
    <property type="match status" value="1"/>
</dbReference>
<dbReference type="GO" id="GO:0000160">
    <property type="term" value="P:phosphorelay signal transduction system"/>
    <property type="evidence" value="ECO:0007669"/>
    <property type="project" value="InterPro"/>
</dbReference>
<dbReference type="GO" id="GO:0005524">
    <property type="term" value="F:ATP binding"/>
    <property type="evidence" value="ECO:0007669"/>
    <property type="project" value="UniProtKB-KW"/>
</dbReference>
<dbReference type="SUPFAM" id="SSF52540">
    <property type="entry name" value="P-loop containing nucleoside triphosphate hydrolases"/>
    <property type="match status" value="1"/>
</dbReference>
<keyword evidence="3" id="KW-0805">Transcription regulation</keyword>
<dbReference type="SUPFAM" id="SSF46689">
    <property type="entry name" value="Homeodomain-like"/>
    <property type="match status" value="1"/>
</dbReference>
<evidence type="ECO:0000256" key="2">
    <source>
        <dbReference type="ARBA" id="ARBA00022840"/>
    </source>
</evidence>
<organism evidence="9 10">
    <name type="scientific">Methylohalomonas lacus</name>
    <dbReference type="NCBI Taxonomy" id="398773"/>
    <lineage>
        <taxon>Bacteria</taxon>
        <taxon>Pseudomonadati</taxon>
        <taxon>Pseudomonadota</taxon>
        <taxon>Gammaproteobacteria</taxon>
        <taxon>Methylohalomonadales</taxon>
        <taxon>Methylohalomonadaceae</taxon>
        <taxon>Methylohalomonas</taxon>
    </lineage>
</organism>
<dbReference type="Gene3D" id="1.10.8.60">
    <property type="match status" value="1"/>
</dbReference>
<dbReference type="Gene3D" id="1.10.10.60">
    <property type="entry name" value="Homeodomain-like"/>
    <property type="match status" value="1"/>
</dbReference>
<evidence type="ECO:0000256" key="1">
    <source>
        <dbReference type="ARBA" id="ARBA00022741"/>
    </source>
</evidence>
<keyword evidence="5" id="KW-0597">Phosphoprotein</keyword>
<dbReference type="CDD" id="cd00156">
    <property type="entry name" value="REC"/>
    <property type="match status" value="1"/>
</dbReference>
<dbReference type="InterPro" id="IPR002078">
    <property type="entry name" value="Sigma_54_int"/>
</dbReference>
<evidence type="ECO:0000256" key="4">
    <source>
        <dbReference type="ARBA" id="ARBA00023163"/>
    </source>
</evidence>
<evidence type="ECO:0000259" key="8">
    <source>
        <dbReference type="PROSITE" id="PS50110"/>
    </source>
</evidence>
<dbReference type="GO" id="GO:0006355">
    <property type="term" value="P:regulation of DNA-templated transcription"/>
    <property type="evidence" value="ECO:0007669"/>
    <property type="project" value="InterPro"/>
</dbReference>
<dbReference type="EMBL" id="JANUCT010000003">
    <property type="protein sequence ID" value="MCS3902543.1"/>
    <property type="molecule type" value="Genomic_DNA"/>
</dbReference>
<feature type="modified residue" description="4-aspartylphosphate" evidence="5">
    <location>
        <position position="68"/>
    </location>
</feature>
<evidence type="ECO:0000256" key="6">
    <source>
        <dbReference type="SAM" id="MobiDB-lite"/>
    </source>
</evidence>
<dbReference type="Pfam" id="PF02954">
    <property type="entry name" value="HTH_8"/>
    <property type="match status" value="1"/>
</dbReference>
<dbReference type="PROSITE" id="PS50110">
    <property type="entry name" value="RESPONSE_REGULATORY"/>
    <property type="match status" value="1"/>
</dbReference>
<sequence>MAENTASATSSEVPVQKTDILIVEDEAVLAKAVSKRLNRNGYQTRIAGDLKSAYRYFKEQTPDMILLDMRLPDGSGLDFLADLREQQQSQVPVLVMSAYGELEDAVAAMKLGAADYLKKPVDLDELVLNVEKVMEKATLSRKLDYSATRERHASAESVQFLGECEALKQVQEQIQRIAELTRQQTDAPPPTVLILGETGTGKDVLARLLHDHSARQEQPFVQVDCASLPKDLIEAELFGHEKGAFTSAHSARTGLIEAAEDGVLFLDEIGEIPLDLQSKLLAVLERRVVRRVGTTQERPVDAWFIAATNRDIDRLVEQGEFRSDLYYRLNVLSVRLPPLRERGDDILLLARHYADRTAKRYGLGQVQFSKDAEQAMQDYNWPGNIRELRHIIERAVLLSAGGEISRAGLGLNASERPPEPTTDSSEALSADTTLEEAEYNLIKQALERTEGNVSQAARELGITRMALRYRMKKHGFDS</sequence>
<dbReference type="Pfam" id="PF00158">
    <property type="entry name" value="Sigma54_activat"/>
    <property type="match status" value="1"/>
</dbReference>
<evidence type="ECO:0000256" key="3">
    <source>
        <dbReference type="ARBA" id="ARBA00023015"/>
    </source>
</evidence>
<dbReference type="RefSeq" id="WP_259054087.1">
    <property type="nucleotide sequence ID" value="NZ_JANUCT010000003.1"/>
</dbReference>
<comment type="caution">
    <text evidence="9">The sequence shown here is derived from an EMBL/GenBank/DDBJ whole genome shotgun (WGS) entry which is preliminary data.</text>
</comment>
<evidence type="ECO:0000313" key="9">
    <source>
        <dbReference type="EMBL" id="MCS3902543.1"/>
    </source>
</evidence>
<dbReference type="SMART" id="SM00448">
    <property type="entry name" value="REC"/>
    <property type="match status" value="1"/>
</dbReference>
<dbReference type="InterPro" id="IPR001789">
    <property type="entry name" value="Sig_transdc_resp-reg_receiver"/>
</dbReference>
<keyword evidence="1" id="KW-0547">Nucleotide-binding</keyword>